<organism evidence="2 3">
    <name type="scientific">Dichanthelium oligosanthes</name>
    <dbReference type="NCBI Taxonomy" id="888268"/>
    <lineage>
        <taxon>Eukaryota</taxon>
        <taxon>Viridiplantae</taxon>
        <taxon>Streptophyta</taxon>
        <taxon>Embryophyta</taxon>
        <taxon>Tracheophyta</taxon>
        <taxon>Spermatophyta</taxon>
        <taxon>Magnoliopsida</taxon>
        <taxon>Liliopsida</taxon>
        <taxon>Poales</taxon>
        <taxon>Poaceae</taxon>
        <taxon>PACMAD clade</taxon>
        <taxon>Panicoideae</taxon>
        <taxon>Panicodae</taxon>
        <taxon>Paniceae</taxon>
        <taxon>Dichantheliinae</taxon>
        <taxon>Dichanthelium</taxon>
    </lineage>
</organism>
<feature type="non-terminal residue" evidence="2">
    <location>
        <position position="1"/>
    </location>
</feature>
<dbReference type="EMBL" id="LWDX02051658">
    <property type="protein sequence ID" value="OEL20137.1"/>
    <property type="molecule type" value="Genomic_DNA"/>
</dbReference>
<dbReference type="PANTHER" id="PTHR34665:SF1">
    <property type="entry name" value="OS02G0595200 PROTEIN"/>
    <property type="match status" value="1"/>
</dbReference>
<dbReference type="Proteomes" id="UP000095767">
    <property type="component" value="Unassembled WGS sequence"/>
</dbReference>
<sequence length="82" mass="9056">AVGIAGVGHRRGRQRRGYHRRVPRAGAARHQPSQFKLEAVATAAAGPSREMSWDFAQSLWDKYELVTMARKLESSLVMPPAA</sequence>
<name>A0A1E5V4Z2_9POAL</name>
<gene>
    <name evidence="2" type="ORF">BAE44_0018846</name>
</gene>
<evidence type="ECO:0000256" key="1">
    <source>
        <dbReference type="SAM" id="MobiDB-lite"/>
    </source>
</evidence>
<dbReference type="PANTHER" id="PTHR34665">
    <property type="entry name" value="DUF3741 DOMAIN-CONTAINING PROTEIN"/>
    <property type="match status" value="1"/>
</dbReference>
<reference evidence="2 3" key="1">
    <citation type="submission" date="2016-09" db="EMBL/GenBank/DDBJ databases">
        <title>The draft genome of Dichanthelium oligosanthes: A C3 panicoid grass species.</title>
        <authorList>
            <person name="Studer A.J."/>
            <person name="Schnable J.C."/>
            <person name="Brutnell T.P."/>
        </authorList>
    </citation>
    <scope>NUCLEOTIDE SEQUENCE [LARGE SCALE GENOMIC DNA]</scope>
    <source>
        <strain evidence="3">cv. Kellogg 1175</strain>
        <tissue evidence="2">Leaf</tissue>
    </source>
</reference>
<proteinExistence type="predicted"/>
<comment type="caution">
    <text evidence="2">The sequence shown here is derived from an EMBL/GenBank/DDBJ whole genome shotgun (WGS) entry which is preliminary data.</text>
</comment>
<feature type="region of interest" description="Disordered" evidence="1">
    <location>
        <begin position="1"/>
        <end position="31"/>
    </location>
</feature>
<dbReference type="AlphaFoldDB" id="A0A1E5V4Z2"/>
<evidence type="ECO:0000313" key="3">
    <source>
        <dbReference type="Proteomes" id="UP000095767"/>
    </source>
</evidence>
<evidence type="ECO:0000313" key="2">
    <source>
        <dbReference type="EMBL" id="OEL20137.1"/>
    </source>
</evidence>
<feature type="compositionally biased region" description="Basic residues" evidence="1">
    <location>
        <begin position="8"/>
        <end position="23"/>
    </location>
</feature>
<protein>
    <submittedName>
        <fullName evidence="2">Uncharacterized protein</fullName>
    </submittedName>
</protein>
<accession>A0A1E5V4Z2</accession>
<dbReference type="OrthoDB" id="1921290at2759"/>
<keyword evidence="3" id="KW-1185">Reference proteome</keyword>